<dbReference type="Proteomes" id="UP000771736">
    <property type="component" value="Unassembled WGS sequence"/>
</dbReference>
<name>A0A930HMC4_9BACT</name>
<keyword evidence="2" id="KW-0732">Signal</keyword>
<dbReference type="EMBL" id="JABZSJ010000030">
    <property type="protein sequence ID" value="MBF1384479.1"/>
    <property type="molecule type" value="Genomic_DNA"/>
</dbReference>
<feature type="compositionally biased region" description="Polar residues" evidence="1">
    <location>
        <begin position="314"/>
        <end position="352"/>
    </location>
</feature>
<feature type="compositionally biased region" description="Polar residues" evidence="1">
    <location>
        <begin position="215"/>
        <end position="235"/>
    </location>
</feature>
<feature type="signal peptide" evidence="2">
    <location>
        <begin position="1"/>
        <end position="26"/>
    </location>
</feature>
<evidence type="ECO:0000313" key="3">
    <source>
        <dbReference type="EMBL" id="MBF1384479.1"/>
    </source>
</evidence>
<evidence type="ECO:0000313" key="4">
    <source>
        <dbReference type="Proteomes" id="UP000771736"/>
    </source>
</evidence>
<gene>
    <name evidence="3" type="ORF">HXN26_06495</name>
</gene>
<evidence type="ECO:0008006" key="5">
    <source>
        <dbReference type="Google" id="ProtNLM"/>
    </source>
</evidence>
<protein>
    <recommendedName>
        <fullName evidence="5">Lipoprotein</fullName>
    </recommendedName>
</protein>
<reference evidence="3" key="1">
    <citation type="submission" date="2020-04" db="EMBL/GenBank/DDBJ databases">
        <title>Deep metagenomics examines the oral microbiome during advanced dental caries in children, revealing novel taxa and co-occurrences with host molecules.</title>
        <authorList>
            <person name="Baker J.L."/>
            <person name="Morton J.T."/>
            <person name="Dinis M."/>
            <person name="Alvarez R."/>
            <person name="Tran N.C."/>
            <person name="Knight R."/>
            <person name="Edlund A."/>
        </authorList>
    </citation>
    <scope>NUCLEOTIDE SEQUENCE</scope>
    <source>
        <strain evidence="3">JCVI_44_bin.5</strain>
    </source>
</reference>
<proteinExistence type="predicted"/>
<feature type="compositionally biased region" description="Polar residues" evidence="1">
    <location>
        <begin position="270"/>
        <end position="294"/>
    </location>
</feature>
<accession>A0A930HMC4</accession>
<feature type="region of interest" description="Disordered" evidence="1">
    <location>
        <begin position="209"/>
        <end position="358"/>
    </location>
</feature>
<evidence type="ECO:0000256" key="2">
    <source>
        <dbReference type="SAM" id="SignalP"/>
    </source>
</evidence>
<dbReference type="PROSITE" id="PS51257">
    <property type="entry name" value="PROKAR_LIPOPROTEIN"/>
    <property type="match status" value="1"/>
</dbReference>
<evidence type="ECO:0000256" key="1">
    <source>
        <dbReference type="SAM" id="MobiDB-lite"/>
    </source>
</evidence>
<dbReference type="RefSeq" id="WP_273159750.1">
    <property type="nucleotide sequence ID" value="NZ_JABZSJ010000030.1"/>
</dbReference>
<organism evidence="3 4">
    <name type="scientific">Prevotella aurantiaca</name>
    <dbReference type="NCBI Taxonomy" id="596085"/>
    <lineage>
        <taxon>Bacteria</taxon>
        <taxon>Pseudomonadati</taxon>
        <taxon>Bacteroidota</taxon>
        <taxon>Bacteroidia</taxon>
        <taxon>Bacteroidales</taxon>
        <taxon>Prevotellaceae</taxon>
        <taxon>Prevotella</taxon>
    </lineage>
</organism>
<comment type="caution">
    <text evidence="3">The sequence shown here is derived from an EMBL/GenBank/DDBJ whole genome shotgun (WGS) entry which is preliminary data.</text>
</comment>
<dbReference type="AlphaFoldDB" id="A0A930HMC4"/>
<feature type="chain" id="PRO_5037413014" description="Lipoprotein" evidence="2">
    <location>
        <begin position="27"/>
        <end position="358"/>
    </location>
</feature>
<sequence>MKRQYILFWGAVTAMMSLTSCDTLLAIDGGSSGAVYPSGGSVYNAGYGSRYDRGYSYSSMRYEEARREALFLSDKMAYELGLNDAQYEAIYEINLDYLLNMRGENSIYGDYWARRNSDIFYVLNATQYNYFVNMDYFYRPVYWYDNTYAFSIYNRYDNPRYYYRQRPVYYDTYRGGRNLLSESYYAGRFGKRTGQPVVIYRDNGNFGSYNNSNSRVVQTPQPRNNDSQPSFGNQRRNNDINDRASFGNATIQGRPYELQPQRTPQRRDNNSSFGGSRQGNTPQNSGFGNNNSRGHNAERTFSFGSDNHRPSTPPSNSGFNNNEGNRSSFGNSTPRSTIQPAQTVERPAQNNGSFGGHR</sequence>